<dbReference type="InterPro" id="IPR036366">
    <property type="entry name" value="PGBDSf"/>
</dbReference>
<sequence>MSILKKGLAGTPVKILQEKLGVPADGRFGPQTEEALKAYQKEHGLGTDGIAGPDTFASLGLYELVLLKVGSSGETVKKLQSALGIATDGKFGAGTAKAVKTYQAANGLEADGFAGPATLAKLAVFTEITPAVISKSQIDPGAAPAPQAPDETPVAEAAEAPPKSIWATIKGFFS</sequence>
<dbReference type="RefSeq" id="WP_258730750.1">
    <property type="nucleotide sequence ID" value="NZ_JANTHZ010000001.1"/>
</dbReference>
<accession>A0A9X2PD58</accession>
<feature type="domain" description="Peptidoglycan binding-like" evidence="2">
    <location>
        <begin position="22"/>
        <end position="59"/>
    </location>
</feature>
<dbReference type="InterPro" id="IPR036365">
    <property type="entry name" value="PGBD-like_sf"/>
</dbReference>
<dbReference type="EMBL" id="JANTHZ010000001">
    <property type="protein sequence ID" value="MCS0493800.1"/>
    <property type="molecule type" value="Genomic_DNA"/>
</dbReference>
<feature type="compositionally biased region" description="Low complexity" evidence="1">
    <location>
        <begin position="140"/>
        <end position="160"/>
    </location>
</feature>
<evidence type="ECO:0000259" key="2">
    <source>
        <dbReference type="Pfam" id="PF01471"/>
    </source>
</evidence>
<evidence type="ECO:0000256" key="1">
    <source>
        <dbReference type="SAM" id="MobiDB-lite"/>
    </source>
</evidence>
<dbReference type="InterPro" id="IPR002477">
    <property type="entry name" value="Peptidoglycan-bd-like"/>
</dbReference>
<dbReference type="Gene3D" id="1.10.101.10">
    <property type="entry name" value="PGBD-like superfamily/PGBD"/>
    <property type="match status" value="2"/>
</dbReference>
<organism evidence="3 4">
    <name type="scientific">Ancylobacter mangrovi</name>
    <dbReference type="NCBI Taxonomy" id="2972472"/>
    <lineage>
        <taxon>Bacteria</taxon>
        <taxon>Pseudomonadati</taxon>
        <taxon>Pseudomonadota</taxon>
        <taxon>Alphaproteobacteria</taxon>
        <taxon>Hyphomicrobiales</taxon>
        <taxon>Xanthobacteraceae</taxon>
        <taxon>Ancylobacter</taxon>
    </lineage>
</organism>
<dbReference type="AlphaFoldDB" id="A0A9X2PD58"/>
<feature type="domain" description="Peptidoglycan binding-like" evidence="2">
    <location>
        <begin position="84"/>
        <end position="122"/>
    </location>
</feature>
<gene>
    <name evidence="3" type="ORF">NVS89_01730</name>
</gene>
<feature type="region of interest" description="Disordered" evidence="1">
    <location>
        <begin position="139"/>
        <end position="160"/>
    </location>
</feature>
<dbReference type="Proteomes" id="UP001151088">
    <property type="component" value="Unassembled WGS sequence"/>
</dbReference>
<dbReference type="Pfam" id="PF01471">
    <property type="entry name" value="PG_binding_1"/>
    <property type="match status" value="2"/>
</dbReference>
<proteinExistence type="predicted"/>
<evidence type="ECO:0000313" key="4">
    <source>
        <dbReference type="Proteomes" id="UP001151088"/>
    </source>
</evidence>
<comment type="caution">
    <text evidence="3">The sequence shown here is derived from an EMBL/GenBank/DDBJ whole genome shotgun (WGS) entry which is preliminary data.</text>
</comment>
<name>A0A9X2PD58_9HYPH</name>
<evidence type="ECO:0000313" key="3">
    <source>
        <dbReference type="EMBL" id="MCS0493800.1"/>
    </source>
</evidence>
<keyword evidence="4" id="KW-1185">Reference proteome</keyword>
<reference evidence="3" key="1">
    <citation type="submission" date="2022-08" db="EMBL/GenBank/DDBJ databases">
        <authorList>
            <person name="Li F."/>
        </authorList>
    </citation>
    <scope>NUCLEOTIDE SEQUENCE</scope>
    <source>
        <strain evidence="3">MQZ15Z-1</strain>
    </source>
</reference>
<dbReference type="SUPFAM" id="SSF47090">
    <property type="entry name" value="PGBD-like"/>
    <property type="match status" value="2"/>
</dbReference>
<protein>
    <submittedName>
        <fullName evidence="3">Peptidoglycan-binding protein</fullName>
    </submittedName>
</protein>